<dbReference type="AlphaFoldDB" id="A0A450TNF8"/>
<protein>
    <submittedName>
        <fullName evidence="1">Uncharacterized protein</fullName>
    </submittedName>
</protein>
<name>A0A450TNF8_9GAMM</name>
<gene>
    <name evidence="1" type="ORF">BECKFW1821C_GA0114237_101844</name>
</gene>
<accession>A0A450TNF8</accession>
<proteinExistence type="predicted"/>
<reference evidence="1" key="1">
    <citation type="submission" date="2019-02" db="EMBL/GenBank/DDBJ databases">
        <authorList>
            <person name="Gruber-Vodicka R. H."/>
            <person name="Seah K. B. B."/>
        </authorList>
    </citation>
    <scope>NUCLEOTIDE SEQUENCE</scope>
    <source>
        <strain evidence="1">BECK_BZ131</strain>
    </source>
</reference>
<organism evidence="1">
    <name type="scientific">Candidatus Kentrum sp. FW</name>
    <dbReference type="NCBI Taxonomy" id="2126338"/>
    <lineage>
        <taxon>Bacteria</taxon>
        <taxon>Pseudomonadati</taxon>
        <taxon>Pseudomonadota</taxon>
        <taxon>Gammaproteobacteria</taxon>
        <taxon>Candidatus Kentrum</taxon>
    </lineage>
</organism>
<sequence length="67" mass="7702">MWMRLRIGENAKLCFGEAIHSYVEFVEGLCNSFPLVSLILFGESRRNYSLLILDSLPCYTLIASFPR</sequence>
<evidence type="ECO:0000313" key="1">
    <source>
        <dbReference type="EMBL" id="VFJ69316.1"/>
    </source>
</evidence>
<dbReference type="EMBL" id="CAADFE010000018">
    <property type="protein sequence ID" value="VFJ69316.1"/>
    <property type="molecule type" value="Genomic_DNA"/>
</dbReference>